<evidence type="ECO:0000313" key="2">
    <source>
        <dbReference type="Proteomes" id="UP000053780"/>
    </source>
</evidence>
<name>T0MG98_9MICR</name>
<dbReference type="AlphaFoldDB" id="T0MG98"/>
<accession>T0MG98</accession>
<dbReference type="Proteomes" id="UP000053780">
    <property type="component" value="Unassembled WGS sequence"/>
</dbReference>
<organism evidence="1 2">
    <name type="scientific">Vairimorpha apis BRL 01</name>
    <dbReference type="NCBI Taxonomy" id="1037528"/>
    <lineage>
        <taxon>Eukaryota</taxon>
        <taxon>Fungi</taxon>
        <taxon>Fungi incertae sedis</taxon>
        <taxon>Microsporidia</taxon>
        <taxon>Nosematidae</taxon>
        <taxon>Vairimorpha</taxon>
    </lineage>
</organism>
<reference evidence="1 2" key="1">
    <citation type="journal article" date="2013" name="BMC Genomics">
        <title>Genome sequencing and comparative genomics of honey bee microsporidia, Nosema apis reveal novel insights into host-parasite interactions.</title>
        <authorList>
            <person name="Chen Yp."/>
            <person name="Pettis J.S."/>
            <person name="Zhao Y."/>
            <person name="Liu X."/>
            <person name="Tallon L.J."/>
            <person name="Sadzewicz L.D."/>
            <person name="Li R."/>
            <person name="Zheng H."/>
            <person name="Huang S."/>
            <person name="Zhang X."/>
            <person name="Hamilton M.C."/>
            <person name="Pernal S.F."/>
            <person name="Melathopoulos A.P."/>
            <person name="Yan X."/>
            <person name="Evans J.D."/>
        </authorList>
    </citation>
    <scope>NUCLEOTIDE SEQUENCE [LARGE SCALE GENOMIC DNA]</scope>
    <source>
        <strain evidence="1 2">BRL 01</strain>
    </source>
</reference>
<proteinExistence type="predicted"/>
<sequence length="186" mass="22441">MIKINTYTKETISIKFEKLIKNGTFCKILLDKRSLMQQNLDTDGYSDLIFDNIDKYIYDAFVERYGNLESNIIIKIEFLNPIEKNCIKEVLSSIFELFYENWILIKKEKESNIIFCIKQLILEENIIKKEFEKMFKDEKIYENHDLLYKINENFLMFPFVDNLSQDTNKNNSIYFQKTKIMIIIFQ</sequence>
<dbReference type="VEuPathDB" id="MicrosporidiaDB:NAPIS_ORF02354"/>
<protein>
    <submittedName>
        <fullName evidence="1">Uncharacterized protein</fullName>
    </submittedName>
</protein>
<keyword evidence="2" id="KW-1185">Reference proteome</keyword>
<dbReference type="HOGENOM" id="CLU_1454818_0_0_1"/>
<gene>
    <name evidence="1" type="ORF">NAPIS_ORF02354</name>
</gene>
<evidence type="ECO:0000313" key="1">
    <source>
        <dbReference type="EMBL" id="EQB60070.1"/>
    </source>
</evidence>
<dbReference type="EMBL" id="KE647332">
    <property type="protein sequence ID" value="EQB60070.1"/>
    <property type="molecule type" value="Genomic_DNA"/>
</dbReference>